<gene>
    <name evidence="1" type="ORF">SMTD_LOCUS71</name>
</gene>
<name>A0A183ND85_9TREM</name>
<protein>
    <submittedName>
        <fullName evidence="1">Uncharacterized protein</fullName>
    </submittedName>
</protein>
<evidence type="ECO:0000313" key="1">
    <source>
        <dbReference type="EMBL" id="VDO67209.1"/>
    </source>
</evidence>
<organism evidence="1 2">
    <name type="scientific">Schistosoma mattheei</name>
    <dbReference type="NCBI Taxonomy" id="31246"/>
    <lineage>
        <taxon>Eukaryota</taxon>
        <taxon>Metazoa</taxon>
        <taxon>Spiralia</taxon>
        <taxon>Lophotrochozoa</taxon>
        <taxon>Platyhelminthes</taxon>
        <taxon>Trematoda</taxon>
        <taxon>Digenea</taxon>
        <taxon>Strigeidida</taxon>
        <taxon>Schistosomatoidea</taxon>
        <taxon>Schistosomatidae</taxon>
        <taxon>Schistosoma</taxon>
    </lineage>
</organism>
<dbReference type="STRING" id="31246.A0A183ND85"/>
<dbReference type="AlphaFoldDB" id="A0A183ND85"/>
<sequence>MLNVNRKYNSIISSLSSGSAKTKAADTESCLGDITQKLQNLLEDTIFKNITLKVCALNYIYAFENNSGPGYHRDTLDS</sequence>
<dbReference type="EMBL" id="UZAL01000047">
    <property type="protein sequence ID" value="VDO67209.1"/>
    <property type="molecule type" value="Genomic_DNA"/>
</dbReference>
<evidence type="ECO:0000313" key="2">
    <source>
        <dbReference type="Proteomes" id="UP000269396"/>
    </source>
</evidence>
<keyword evidence="2" id="KW-1185">Reference proteome</keyword>
<accession>A0A183ND85</accession>
<dbReference type="Proteomes" id="UP000269396">
    <property type="component" value="Unassembled WGS sequence"/>
</dbReference>
<reference evidence="1 2" key="1">
    <citation type="submission" date="2018-11" db="EMBL/GenBank/DDBJ databases">
        <authorList>
            <consortium name="Pathogen Informatics"/>
        </authorList>
    </citation>
    <scope>NUCLEOTIDE SEQUENCE [LARGE SCALE GENOMIC DNA]</scope>
    <source>
        <strain>Denwood</strain>
        <strain evidence="2">Zambia</strain>
    </source>
</reference>
<proteinExistence type="predicted"/>